<evidence type="ECO:0000259" key="2">
    <source>
        <dbReference type="PROSITE" id="PS50828"/>
    </source>
</evidence>
<accession>A0A1J5STA2</accession>
<keyword evidence="3" id="KW-0255">Endonuclease</keyword>
<dbReference type="EC" id="3.1.-.-" evidence="3"/>
<dbReference type="GO" id="GO:0016787">
    <property type="term" value="F:hydrolase activity"/>
    <property type="evidence" value="ECO:0007669"/>
    <property type="project" value="UniProtKB-KW"/>
</dbReference>
<dbReference type="AlphaFoldDB" id="A0A1J5STA2"/>
<proteinExistence type="predicted"/>
<feature type="region of interest" description="Disordered" evidence="1">
    <location>
        <begin position="1"/>
        <end position="60"/>
    </location>
</feature>
<keyword evidence="3" id="KW-0378">Hydrolase</keyword>
<feature type="compositionally biased region" description="Basic and acidic residues" evidence="1">
    <location>
        <begin position="1"/>
        <end position="11"/>
    </location>
</feature>
<protein>
    <submittedName>
        <fullName evidence="3">Putative DNA endonuclease SmrA</fullName>
        <ecNumber evidence="3">3.1.-.-</ecNumber>
    </submittedName>
</protein>
<dbReference type="SUPFAM" id="SSF160443">
    <property type="entry name" value="SMR domain-like"/>
    <property type="match status" value="1"/>
</dbReference>
<dbReference type="EMBL" id="MLJW01000019">
    <property type="protein sequence ID" value="OIR11746.1"/>
    <property type="molecule type" value="Genomic_DNA"/>
</dbReference>
<comment type="caution">
    <text evidence="3">The sequence shown here is derived from an EMBL/GenBank/DDBJ whole genome shotgun (WGS) entry which is preliminary data.</text>
</comment>
<dbReference type="InterPro" id="IPR002625">
    <property type="entry name" value="Smr_dom"/>
</dbReference>
<dbReference type="PROSITE" id="PS50828">
    <property type="entry name" value="SMR"/>
    <property type="match status" value="1"/>
</dbReference>
<dbReference type="PANTHER" id="PTHR35562:SF2">
    <property type="entry name" value="DNA ENDONUCLEASE SMRA-RELATED"/>
    <property type="match status" value="1"/>
</dbReference>
<dbReference type="InterPro" id="IPR036063">
    <property type="entry name" value="Smr_dom_sf"/>
</dbReference>
<dbReference type="GO" id="GO:0004519">
    <property type="term" value="F:endonuclease activity"/>
    <property type="evidence" value="ECO:0007669"/>
    <property type="project" value="UniProtKB-KW"/>
</dbReference>
<evidence type="ECO:0000313" key="3">
    <source>
        <dbReference type="EMBL" id="OIR11746.1"/>
    </source>
</evidence>
<feature type="domain" description="Smr" evidence="2">
    <location>
        <begin position="89"/>
        <end position="170"/>
    </location>
</feature>
<dbReference type="SMART" id="SM00463">
    <property type="entry name" value="SMR"/>
    <property type="match status" value="1"/>
</dbReference>
<keyword evidence="3" id="KW-0540">Nuclease</keyword>
<evidence type="ECO:0000256" key="1">
    <source>
        <dbReference type="SAM" id="MobiDB-lite"/>
    </source>
</evidence>
<sequence length="172" mass="19169">MKEKPEQDTDLFRQALEGVTPLAPPDRITPSPKPRKTIRRDTPAHSAVADDLSDHGAGDSAVTEFLRPGLNRMTLRKLRRSEWPPQDELDLHGLSSDAARKLLAEFVHDATQRGLRCINVIHGKGWRSEGRDGILKVHTRHWLTQHPQVLAFYEAPPQAGGGGAVWVLLKSK</sequence>
<name>A0A1J5STA2_9ZZZZ</name>
<gene>
    <name evidence="3" type="primary">smrA_4</name>
    <name evidence="3" type="ORF">GALL_66020</name>
</gene>
<organism evidence="3">
    <name type="scientific">mine drainage metagenome</name>
    <dbReference type="NCBI Taxonomy" id="410659"/>
    <lineage>
        <taxon>unclassified sequences</taxon>
        <taxon>metagenomes</taxon>
        <taxon>ecological metagenomes</taxon>
    </lineage>
</organism>
<dbReference type="PANTHER" id="PTHR35562">
    <property type="entry name" value="DNA ENDONUCLEASE SMRA-RELATED"/>
    <property type="match status" value="1"/>
</dbReference>
<dbReference type="Gene3D" id="3.30.1370.110">
    <property type="match status" value="1"/>
</dbReference>
<dbReference type="Pfam" id="PF01713">
    <property type="entry name" value="Smr"/>
    <property type="match status" value="1"/>
</dbReference>
<reference evidence="3" key="1">
    <citation type="submission" date="2016-10" db="EMBL/GenBank/DDBJ databases">
        <title>Sequence of Gallionella enrichment culture.</title>
        <authorList>
            <person name="Poehlein A."/>
            <person name="Muehling M."/>
            <person name="Daniel R."/>
        </authorList>
    </citation>
    <scope>NUCLEOTIDE SEQUENCE</scope>
</reference>